<dbReference type="PANTHER" id="PTHR32305">
    <property type="match status" value="1"/>
</dbReference>
<dbReference type="EMBL" id="JACNEP010000009">
    <property type="protein sequence ID" value="MBC3766713.1"/>
    <property type="molecule type" value="Genomic_DNA"/>
</dbReference>
<dbReference type="Proteomes" id="UP000601768">
    <property type="component" value="Unassembled WGS sequence"/>
</dbReference>
<proteinExistence type="predicted"/>
<dbReference type="PANTHER" id="PTHR32305:SF15">
    <property type="entry name" value="PROTEIN RHSA-RELATED"/>
    <property type="match status" value="1"/>
</dbReference>
<reference evidence="2" key="2">
    <citation type="submission" date="2020-08" db="EMBL/GenBank/DDBJ databases">
        <authorList>
            <person name="Lai Q."/>
        </authorList>
    </citation>
    <scope>NUCLEOTIDE SEQUENCE</scope>
    <source>
        <strain evidence="2">S27-2</strain>
    </source>
</reference>
<comment type="caution">
    <text evidence="2">The sequence shown here is derived from an EMBL/GenBank/DDBJ whole genome shotgun (WGS) entry which is preliminary data.</text>
</comment>
<accession>A0A8J6IWC5</accession>
<name>A0A8J6IWC5_9ALTE</name>
<evidence type="ECO:0000256" key="1">
    <source>
        <dbReference type="SAM" id="SignalP"/>
    </source>
</evidence>
<keyword evidence="1" id="KW-0732">Signal</keyword>
<sequence>MINKYILIILLLGLFNFAYAQETGGTGDEDEPIELPQQTTQLVEDIEVDISILEPQVPQRYPGSTELGDGYNPVTGEVTFAVTDISIPGNSTIPVELRRWIPSGDLDTGGPTGWKWDIPFIKGNYLDLKDGHTDYGWNWGNNTWHDGKNCTGSADSVMDTHSELVAAANLYWTGKLLHIPDITTETFLTNGSEQITKSNFKITGCINNPDGQEGIIVAGPNGLTYTFNQIKSYYNGKEAFKDPIIRTRILMVSKIEDQFGNYVDYEYVNGELHKIEGSNGRLIEVTYDTTEPQIPVSATANGRTWNYTYQTTGHKYLSTVELPNNTFWQYNNLYITAFDPNDQLGSYNQTIQYNSHDGPIERPSCGYSSTVDEYAYVITPENTRIDYTFHERFHNRSNVEPAIVWGMTQGVDGTARNLNCTVSLSLTQRAISGPDVEAFQWQYDYSEQDGSYDAESALYVENEASSITTPVGGFPAPITTSNAVNYRTVTVSGPDKKTIYYIDREFQSPTEGMVIAEDTLSVSNSLLKRVEKTYVQGDLVGSHWYLCPCGGDYPPLSSVNGNQLSYRINLSQSAITLPAAGDDDKYITSYDDFDAYGYVGETNELHMLGSNTVTTRNTTQDYLHDDGANWHLGMPTLTRIKNSNNIFVPLKETTYKTLTGTNEGRNYSVKVPYEHKEYDVWKSRYASYHADGNVEKIEFNQPLTDANGNLGTGTFRYKILSNYKRGTPQSIVVPKRYMDSGTLSASRTVDNNGWVISTTDLKGNTYGYGYDDIGRLNYIDAPDNWLDTYFDWSQGAGEAPVRTARRCTLNASKSGCSGAVSFETEVQFDALMRPILTTNTDVTNSQSRYQNKIFNAYSQETFSSYWSASSTETGGTTNTYDGLQRLHTTSQTGGGTQTINYLSGNKQQVIDAEGNVTTTTYLAYGEPSYDQALTIESPESVTTTQTINIFGDITSVTQSGLNVSQTEYRAYDAQHNLCKVSRNDVGTAVFIYTVLGEVSAKAEGVTGGSNTNCTYTSDVAKEIKFTYDNLGQLWKTTYPDYASNGTTPLENPAADVVYARDNNGNVETLTAGNVVHDYHYNSLNLLDDETLIAAGQRIAPDSSSKSLVYGYNSAGHLNSLTYPDGDMVTYAPNGFGEPTQAVRTTRGGQDYATSATYYPTGSLNTFSYGNGLTHKTTLNTRKVPSSIKDSKTGTTALHYSYIYDDNLNVTRLTDNVNNAYSLTNLTYDGLDRLKTTTGNSGIGSSSLTYDGLGNILTYNSKGQSLGYNYNTADNRLTSVTGISGKYSSFTYDDRGNIYGNGSKTFTYNRANQLVSSGSYTYLYDGNNRRVKQTDSKGTSYSLYSQDGTLLYRETPDGGINYIYLGKKLIAKDGFIPENAGKQHYRPFGSSIDGNEIDDVGYTGHKFDTDLGLSYMQARYYDPVIGRFYSNDPVGPNRTNPIMSFNRYIYVNNNPYKYTDPTGMELECPTTTRCTVTVPRPKVTTTGLRNIIFNESRSLSGNSERRVRRFMAHTILNGDEKYGENRPSTASDKLGNIIDPSELKLLEEIEGIIKQVYFERSEGIDSVGGAMHFNFRDLNFLKVYNKDLMSPMHGRDVKYSIGPLKNSYPTKELGSAGIYFTVYQ</sequence>
<dbReference type="RefSeq" id="WP_186507239.1">
    <property type="nucleotide sequence ID" value="NZ_JACNEP010000009.1"/>
</dbReference>
<evidence type="ECO:0000313" key="2">
    <source>
        <dbReference type="EMBL" id="MBC3766713.1"/>
    </source>
</evidence>
<dbReference type="NCBIfam" id="TIGR03696">
    <property type="entry name" value="Rhs_assc_core"/>
    <property type="match status" value="1"/>
</dbReference>
<reference evidence="2" key="1">
    <citation type="journal article" date="2018" name="Int. J. Syst. Evol. Microbiol.">
        <title>Neptunicella marina gen. nov., sp. nov., isolated from surface seawater.</title>
        <authorList>
            <person name="Liu X."/>
            <person name="Lai Q."/>
            <person name="Du Y."/>
            <person name="Zhang X."/>
            <person name="Liu Z."/>
            <person name="Sun F."/>
            <person name="Shao Z."/>
        </authorList>
    </citation>
    <scope>NUCLEOTIDE SEQUENCE</scope>
    <source>
        <strain evidence="2">S27-2</strain>
    </source>
</reference>
<protein>
    <submittedName>
        <fullName evidence="2">RHS repeat-associated core domain-containing protein</fullName>
    </submittedName>
</protein>
<organism evidence="2 3">
    <name type="scientific">Neptunicella marina</name>
    <dbReference type="NCBI Taxonomy" id="2125989"/>
    <lineage>
        <taxon>Bacteria</taxon>
        <taxon>Pseudomonadati</taxon>
        <taxon>Pseudomonadota</taxon>
        <taxon>Gammaproteobacteria</taxon>
        <taxon>Alteromonadales</taxon>
        <taxon>Alteromonadaceae</taxon>
        <taxon>Neptunicella</taxon>
    </lineage>
</organism>
<evidence type="ECO:0000313" key="3">
    <source>
        <dbReference type="Proteomes" id="UP000601768"/>
    </source>
</evidence>
<feature type="chain" id="PRO_5035261594" evidence="1">
    <location>
        <begin position="21"/>
        <end position="1623"/>
    </location>
</feature>
<gene>
    <name evidence="2" type="ORF">H8B19_12560</name>
</gene>
<dbReference type="InterPro" id="IPR050708">
    <property type="entry name" value="T6SS_VgrG/RHS"/>
</dbReference>
<keyword evidence="3" id="KW-1185">Reference proteome</keyword>
<dbReference type="InterPro" id="IPR022385">
    <property type="entry name" value="Rhs_assc_core"/>
</dbReference>
<feature type="signal peptide" evidence="1">
    <location>
        <begin position="1"/>
        <end position="20"/>
    </location>
</feature>
<dbReference type="Gene3D" id="2.180.10.10">
    <property type="entry name" value="RHS repeat-associated core"/>
    <property type="match status" value="1"/>
</dbReference>